<feature type="compositionally biased region" description="Polar residues" evidence="2">
    <location>
        <begin position="126"/>
        <end position="142"/>
    </location>
</feature>
<reference evidence="4" key="1">
    <citation type="submission" date="2016-11" db="UniProtKB">
        <authorList>
            <consortium name="WormBaseParasite"/>
        </authorList>
    </citation>
    <scope>IDENTIFICATION</scope>
</reference>
<feature type="region of interest" description="Disordered" evidence="2">
    <location>
        <begin position="328"/>
        <end position="354"/>
    </location>
</feature>
<protein>
    <submittedName>
        <fullName evidence="4">Autophagy-related protein 14</fullName>
    </submittedName>
</protein>
<feature type="region of interest" description="Disordered" evidence="2">
    <location>
        <begin position="120"/>
        <end position="143"/>
    </location>
</feature>
<dbReference type="Proteomes" id="UP000095287">
    <property type="component" value="Unplaced"/>
</dbReference>
<evidence type="ECO:0000313" key="4">
    <source>
        <dbReference type="WBParaSite" id="L893_g542.t1"/>
    </source>
</evidence>
<dbReference type="WBParaSite" id="L893_g542.t1">
    <property type="protein sequence ID" value="L893_g542.t1"/>
    <property type="gene ID" value="L893_g542"/>
</dbReference>
<evidence type="ECO:0000256" key="2">
    <source>
        <dbReference type="SAM" id="MobiDB-lite"/>
    </source>
</evidence>
<organism evidence="3 4">
    <name type="scientific">Steinernema glaseri</name>
    <dbReference type="NCBI Taxonomy" id="37863"/>
    <lineage>
        <taxon>Eukaryota</taxon>
        <taxon>Metazoa</taxon>
        <taxon>Ecdysozoa</taxon>
        <taxon>Nematoda</taxon>
        <taxon>Chromadorea</taxon>
        <taxon>Rhabditida</taxon>
        <taxon>Tylenchina</taxon>
        <taxon>Panagrolaimomorpha</taxon>
        <taxon>Strongyloidoidea</taxon>
        <taxon>Steinernematidae</taxon>
        <taxon>Steinernema</taxon>
    </lineage>
</organism>
<evidence type="ECO:0000313" key="3">
    <source>
        <dbReference type="Proteomes" id="UP000095287"/>
    </source>
</evidence>
<name>A0A1I8AH36_9BILA</name>
<accession>A0A1I8AH36</accession>
<proteinExistence type="predicted"/>
<sequence length="367" mass="42118">MQMYPLQYYHPVPAEGQKHRIALRSKVLEHQISAILQIVGTIPSGYLIGNIFLEKLRSGDRCKVLLSLIENCVEFLSSVIPTDLQIVFHNYTTHFEVVSNYLNALSLCLGFVAGERRTVEHPTRADASTSTDGEVETNSQGQHGEEGLEAHHLVNDLIALDDEILNLTAEKQDMQNELMKVQQEAELKMNRMKSDLDVLKGDNKMLEELLLKSNEERETVKAALEEEKRAFLASVNFFDEEEYYDPVPKNARFRLNPNFYCAQEIIINPHNGKLIYNRSKHPLNYEDTKKLHENLQAVIEIQDILRISRKRTYNQRICGFLDLSELSDEDSENELDSLDDQSSEESYEDSNVECDESFHECASCDKE</sequence>
<keyword evidence="1" id="KW-0175">Coiled coil</keyword>
<feature type="coiled-coil region" evidence="1">
    <location>
        <begin position="157"/>
        <end position="230"/>
    </location>
</feature>
<keyword evidence="3" id="KW-1185">Reference proteome</keyword>
<evidence type="ECO:0000256" key="1">
    <source>
        <dbReference type="SAM" id="Coils"/>
    </source>
</evidence>
<dbReference type="AlphaFoldDB" id="A0A1I8AH36"/>